<feature type="region of interest" description="Disordered" evidence="2">
    <location>
        <begin position="27"/>
        <end position="50"/>
    </location>
</feature>
<evidence type="ECO:0000256" key="2">
    <source>
        <dbReference type="SAM" id="MobiDB-lite"/>
    </source>
</evidence>
<protein>
    <recommendedName>
        <fullName evidence="5">BZIP domain-containing protein</fullName>
    </recommendedName>
</protein>
<accession>G0N628</accession>
<name>G0N628_CAEBE</name>
<evidence type="ECO:0000256" key="1">
    <source>
        <dbReference type="SAM" id="Coils"/>
    </source>
</evidence>
<dbReference type="EMBL" id="GL379842">
    <property type="protein sequence ID" value="EGT53566.1"/>
    <property type="molecule type" value="Genomic_DNA"/>
</dbReference>
<dbReference type="HOGENOM" id="CLU_1462566_0_0_1"/>
<sequence length="185" mass="21705">MNIIDSEETKVPNELLLLLFPKSGNDESRMEKKLRRSKTEMEAMTPEEKRELTQSRNRYYSAKYAANKKQKQEAMETVYSEWQQKLKSLQDTNEILEMDILGKVEVSQRATVMKEEIQHLILELNKADYQGFMLMTSAERSTNNSRKCRLKKKLVAAKNELNIQEITSEYEIEEQIASMLKNFVL</sequence>
<evidence type="ECO:0000313" key="4">
    <source>
        <dbReference type="Proteomes" id="UP000008068"/>
    </source>
</evidence>
<dbReference type="InParanoid" id="G0N628"/>
<keyword evidence="1" id="KW-0175">Coiled coil</keyword>
<keyword evidence="4" id="KW-1185">Reference proteome</keyword>
<feature type="coiled-coil region" evidence="1">
    <location>
        <begin position="72"/>
        <end position="99"/>
    </location>
</feature>
<dbReference type="AlphaFoldDB" id="G0N628"/>
<dbReference type="Proteomes" id="UP000008068">
    <property type="component" value="Unassembled WGS sequence"/>
</dbReference>
<gene>
    <name evidence="3" type="ORF">CAEBREN_18083</name>
</gene>
<reference evidence="4" key="1">
    <citation type="submission" date="2011-07" db="EMBL/GenBank/DDBJ databases">
        <authorList>
            <consortium name="Caenorhabditis brenneri Sequencing and Analysis Consortium"/>
            <person name="Wilson R.K."/>
        </authorList>
    </citation>
    <scope>NUCLEOTIDE SEQUENCE [LARGE SCALE GENOMIC DNA]</scope>
    <source>
        <strain evidence="4">PB2801</strain>
    </source>
</reference>
<organism evidence="4">
    <name type="scientific">Caenorhabditis brenneri</name>
    <name type="common">Nematode worm</name>
    <dbReference type="NCBI Taxonomy" id="135651"/>
    <lineage>
        <taxon>Eukaryota</taxon>
        <taxon>Metazoa</taxon>
        <taxon>Ecdysozoa</taxon>
        <taxon>Nematoda</taxon>
        <taxon>Chromadorea</taxon>
        <taxon>Rhabditida</taxon>
        <taxon>Rhabditina</taxon>
        <taxon>Rhabditomorpha</taxon>
        <taxon>Rhabditoidea</taxon>
        <taxon>Rhabditidae</taxon>
        <taxon>Peloderinae</taxon>
        <taxon>Caenorhabditis</taxon>
    </lineage>
</organism>
<proteinExistence type="predicted"/>
<evidence type="ECO:0000313" key="3">
    <source>
        <dbReference type="EMBL" id="EGT53566.1"/>
    </source>
</evidence>
<evidence type="ECO:0008006" key="5">
    <source>
        <dbReference type="Google" id="ProtNLM"/>
    </source>
</evidence>